<evidence type="ECO:0000313" key="2">
    <source>
        <dbReference type="Proteomes" id="UP000221168"/>
    </source>
</evidence>
<evidence type="ECO:0000313" key="1">
    <source>
        <dbReference type="EMBL" id="PHP64628.1"/>
    </source>
</evidence>
<comment type="caution">
    <text evidence="1">The sequence shown here is derived from an EMBL/GenBank/DDBJ whole genome shotgun (WGS) entry which is preliminary data.</text>
</comment>
<dbReference type="AlphaFoldDB" id="A0A2G1QHB8"/>
<accession>A0A2G1QHB8</accession>
<dbReference type="EMBL" id="PDVP01000030">
    <property type="protein sequence ID" value="PHP64628.1"/>
    <property type="molecule type" value="Genomic_DNA"/>
</dbReference>
<dbReference type="OrthoDB" id="8109718at2"/>
<organism evidence="1 2">
    <name type="scientific">Zhengella mangrovi</name>
    <dbReference type="NCBI Taxonomy" id="1982044"/>
    <lineage>
        <taxon>Bacteria</taxon>
        <taxon>Pseudomonadati</taxon>
        <taxon>Pseudomonadota</taxon>
        <taxon>Alphaproteobacteria</taxon>
        <taxon>Hyphomicrobiales</taxon>
        <taxon>Notoacmeibacteraceae</taxon>
        <taxon>Zhengella</taxon>
    </lineage>
</organism>
<sequence>MIQLGQTFDPGEERGGYRVTLHENTSACLYRSLWDSFPGGPLATPFQSPEFVSAFCKAIAAPNQATFNICEIRHARSGLPILLLPYTVHNRGPIRVASLPDFGLADQNAPALSKILPVSSADFAAVWGQFTARLVSADLIDIPKV</sequence>
<dbReference type="Proteomes" id="UP000221168">
    <property type="component" value="Unassembled WGS sequence"/>
</dbReference>
<protein>
    <submittedName>
        <fullName evidence="1">Uncharacterized protein</fullName>
    </submittedName>
</protein>
<name>A0A2G1QHB8_9HYPH</name>
<gene>
    <name evidence="1" type="ORF">CSC94_23290</name>
</gene>
<proteinExistence type="predicted"/>
<keyword evidence="2" id="KW-1185">Reference proteome</keyword>
<dbReference type="RefSeq" id="WP_133123053.1">
    <property type="nucleotide sequence ID" value="NZ_PDVP01000030.1"/>
</dbReference>
<reference evidence="1 2" key="1">
    <citation type="submission" date="2017-10" db="EMBL/GenBank/DDBJ databases">
        <title>Sedimentibacterium mangrovi gen. nov., sp. nov., a novel member of family Phyllobacteriacea isolated from mangrove sediment.</title>
        <authorList>
            <person name="Liao H."/>
            <person name="Tian Y."/>
        </authorList>
    </citation>
    <scope>NUCLEOTIDE SEQUENCE [LARGE SCALE GENOMIC DNA]</scope>
    <source>
        <strain evidence="1 2">X9-2-2</strain>
    </source>
</reference>
<feature type="non-terminal residue" evidence="1">
    <location>
        <position position="145"/>
    </location>
</feature>